<keyword evidence="3" id="KW-1185">Reference proteome</keyword>
<feature type="signal peptide" evidence="1">
    <location>
        <begin position="1"/>
        <end position="21"/>
    </location>
</feature>
<sequence length="67" mass="7619">MRLVIVLRVILALLLSMHVQTISVQTLDGRMAEKANVGKGDVEEVVELESPLRILLRKIKEQDEEDH</sequence>
<proteinExistence type="predicted"/>
<gene>
    <name evidence="2" type="ORF">L596_028504</name>
</gene>
<keyword evidence="1" id="KW-0732">Signal</keyword>
<evidence type="ECO:0000256" key="1">
    <source>
        <dbReference type="SAM" id="SignalP"/>
    </source>
</evidence>
<organism evidence="2 3">
    <name type="scientific">Steinernema carpocapsae</name>
    <name type="common">Entomopathogenic nematode</name>
    <dbReference type="NCBI Taxonomy" id="34508"/>
    <lineage>
        <taxon>Eukaryota</taxon>
        <taxon>Metazoa</taxon>
        <taxon>Ecdysozoa</taxon>
        <taxon>Nematoda</taxon>
        <taxon>Chromadorea</taxon>
        <taxon>Rhabditida</taxon>
        <taxon>Tylenchina</taxon>
        <taxon>Panagrolaimomorpha</taxon>
        <taxon>Strongyloidoidea</taxon>
        <taxon>Steinernematidae</taxon>
        <taxon>Steinernema</taxon>
    </lineage>
</organism>
<reference evidence="2 3" key="2">
    <citation type="journal article" date="2019" name="G3 (Bethesda)">
        <title>Hybrid Assembly of the Genome of the Entomopathogenic Nematode Steinernema carpocapsae Identifies the X-Chromosome.</title>
        <authorList>
            <person name="Serra L."/>
            <person name="Macchietto M."/>
            <person name="Macias-Munoz A."/>
            <person name="McGill C.J."/>
            <person name="Rodriguez I.M."/>
            <person name="Rodriguez B."/>
            <person name="Murad R."/>
            <person name="Mortazavi A."/>
        </authorList>
    </citation>
    <scope>NUCLEOTIDE SEQUENCE [LARGE SCALE GENOMIC DNA]</scope>
    <source>
        <strain evidence="2 3">ALL</strain>
    </source>
</reference>
<feature type="chain" id="PRO_5020321504" evidence="1">
    <location>
        <begin position="22"/>
        <end position="67"/>
    </location>
</feature>
<name>A0A4U5LYP6_STECR</name>
<dbReference type="AlphaFoldDB" id="A0A4U5LYP6"/>
<dbReference type="Proteomes" id="UP000298663">
    <property type="component" value="Unassembled WGS sequence"/>
</dbReference>
<reference evidence="2 3" key="1">
    <citation type="journal article" date="2015" name="Genome Biol.">
        <title>Comparative genomics of Steinernema reveals deeply conserved gene regulatory networks.</title>
        <authorList>
            <person name="Dillman A.R."/>
            <person name="Macchietto M."/>
            <person name="Porter C.F."/>
            <person name="Rogers A."/>
            <person name="Williams B."/>
            <person name="Antoshechkin I."/>
            <person name="Lee M.M."/>
            <person name="Goodwin Z."/>
            <person name="Lu X."/>
            <person name="Lewis E.E."/>
            <person name="Goodrich-Blair H."/>
            <person name="Stock S.P."/>
            <person name="Adams B.J."/>
            <person name="Sternberg P.W."/>
            <person name="Mortazavi A."/>
        </authorList>
    </citation>
    <scope>NUCLEOTIDE SEQUENCE [LARGE SCALE GENOMIC DNA]</scope>
    <source>
        <strain evidence="2 3">ALL</strain>
    </source>
</reference>
<dbReference type="EMBL" id="AZBU02000011">
    <property type="protein sequence ID" value="TKR61389.1"/>
    <property type="molecule type" value="Genomic_DNA"/>
</dbReference>
<evidence type="ECO:0000313" key="2">
    <source>
        <dbReference type="EMBL" id="TKR61389.1"/>
    </source>
</evidence>
<evidence type="ECO:0000313" key="3">
    <source>
        <dbReference type="Proteomes" id="UP000298663"/>
    </source>
</evidence>
<comment type="caution">
    <text evidence="2">The sequence shown here is derived from an EMBL/GenBank/DDBJ whole genome shotgun (WGS) entry which is preliminary data.</text>
</comment>
<accession>A0A4U5LYP6</accession>
<protein>
    <submittedName>
        <fullName evidence="2">Uncharacterized protein</fullName>
    </submittedName>
</protein>